<dbReference type="AlphaFoldDB" id="A0A6B2H5S6"/>
<evidence type="ECO:0000313" key="4">
    <source>
        <dbReference type="Proteomes" id="UP000478546"/>
    </source>
</evidence>
<dbReference type="SUPFAM" id="SSF75304">
    <property type="entry name" value="Amidase signature (AS) enzymes"/>
    <property type="match status" value="1"/>
</dbReference>
<dbReference type="InterPro" id="IPR000120">
    <property type="entry name" value="Amidase"/>
</dbReference>
<reference evidence="3 4" key="1">
    <citation type="submission" date="2020-01" db="EMBL/GenBank/DDBJ databases">
        <authorList>
            <person name="Kim M.K."/>
        </authorList>
    </citation>
    <scope>NUCLEOTIDE SEQUENCE [LARGE SCALE GENOMIC DNA]</scope>
    <source>
        <strain evidence="3 4">BT213</strain>
    </source>
</reference>
<feature type="signal peptide" evidence="1">
    <location>
        <begin position="1"/>
        <end position="21"/>
    </location>
</feature>
<accession>A0A6B2H5S6</accession>
<name>A0A6B2H5S6_9BACT</name>
<dbReference type="Proteomes" id="UP000478546">
    <property type="component" value="Unassembled WGS sequence"/>
</dbReference>
<dbReference type="PANTHER" id="PTHR11895">
    <property type="entry name" value="TRANSAMIDASE"/>
    <property type="match status" value="1"/>
</dbReference>
<dbReference type="InterPro" id="IPR023631">
    <property type="entry name" value="Amidase_dom"/>
</dbReference>
<protein>
    <submittedName>
        <fullName evidence="3">Amidase</fullName>
    </submittedName>
</protein>
<comment type="caution">
    <text evidence="3">The sequence shown here is derived from an EMBL/GenBank/DDBJ whole genome shotgun (WGS) entry which is preliminary data.</text>
</comment>
<organism evidence="3 4">
    <name type="scientific">Pontibacter fetidus</name>
    <dbReference type="NCBI Taxonomy" id="2700082"/>
    <lineage>
        <taxon>Bacteria</taxon>
        <taxon>Pseudomonadati</taxon>
        <taxon>Bacteroidota</taxon>
        <taxon>Cytophagia</taxon>
        <taxon>Cytophagales</taxon>
        <taxon>Hymenobacteraceae</taxon>
        <taxon>Pontibacter</taxon>
    </lineage>
</organism>
<sequence length="555" mass="60619">MNRKIKPALLAAGCFTLGAFAMKVAEDKITVPMLQQAQQLMGLHFTNAQLDSATTELEDFKAGYERIRKVALPNEVAPAITFNPIPVGFEWPKEKEKFKVDLPKKVKLPANKEELAYYSIPQLAALIKSKQISSEELTTFYLNRLKQYGPTLECVTTLTEELALQQARQADKEIKAGKYKGMLHGIPFGVKDLLATKNYKTTWGAEPYKDQQLNLNATVVERLQNAGGVLVAKLTLGALAMGDVWYGGKTKSPWDLSKGSSGSSAGSASAVAAGLLPYAIGTETLGSIVSPSTACGTTGLRPTFGRVSRHGAMALSWSMDKIGPITRSAEDAAIVFNAIYGPDGKDLSVYDAPFNYSSKIDAKKLRVGYLKKDFEGKYGFKENDQQALEDLKKAGIELVPIELPDLPANDLVMTISVEGAAAFDELTRSGKDSMLKQQHKGAWPNIFRAGRFIPAVEYIQAQRVRTLLVQQMQEKLKDIDVYISPSFGSSNLVVTNLTGHPCVVVPTGFQKNGMPTTITFMGKLFGEAEALALAKLYQDLTPYEEKHPTAFLSKK</sequence>
<dbReference type="GO" id="GO:0050567">
    <property type="term" value="F:glutaminyl-tRNA synthase (glutamine-hydrolyzing) activity"/>
    <property type="evidence" value="ECO:0007669"/>
    <property type="project" value="TreeGrafter"/>
</dbReference>
<dbReference type="InterPro" id="IPR036928">
    <property type="entry name" value="AS_sf"/>
</dbReference>
<proteinExistence type="predicted"/>
<evidence type="ECO:0000256" key="1">
    <source>
        <dbReference type="SAM" id="SignalP"/>
    </source>
</evidence>
<keyword evidence="4" id="KW-1185">Reference proteome</keyword>
<dbReference type="RefSeq" id="WP_162346243.1">
    <property type="nucleotide sequence ID" value="NZ_JAAEAA010000010.1"/>
</dbReference>
<feature type="chain" id="PRO_5025460154" evidence="1">
    <location>
        <begin position="22"/>
        <end position="555"/>
    </location>
</feature>
<dbReference type="Pfam" id="PF01425">
    <property type="entry name" value="Amidase"/>
    <property type="match status" value="1"/>
</dbReference>
<gene>
    <name evidence="3" type="ORF">GWO68_09165</name>
</gene>
<dbReference type="PANTHER" id="PTHR11895:SF73">
    <property type="entry name" value="AMIDASE FAMILY PROTEIN"/>
    <property type="match status" value="1"/>
</dbReference>
<evidence type="ECO:0000259" key="2">
    <source>
        <dbReference type="Pfam" id="PF01425"/>
    </source>
</evidence>
<dbReference type="EMBL" id="JAAEAA010000010">
    <property type="protein sequence ID" value="NDK56086.1"/>
    <property type="molecule type" value="Genomic_DNA"/>
</dbReference>
<keyword evidence="1" id="KW-0732">Signal</keyword>
<dbReference type="Gene3D" id="3.90.1300.10">
    <property type="entry name" value="Amidase signature (AS) domain"/>
    <property type="match status" value="1"/>
</dbReference>
<evidence type="ECO:0000313" key="3">
    <source>
        <dbReference type="EMBL" id="NDK56086.1"/>
    </source>
</evidence>
<feature type="domain" description="Amidase" evidence="2">
    <location>
        <begin position="136"/>
        <end position="488"/>
    </location>
</feature>